<name>I4CYT9_STUST</name>
<evidence type="ECO:0000313" key="2">
    <source>
        <dbReference type="EMBL" id="AFM35246.1"/>
    </source>
</evidence>
<dbReference type="InterPro" id="IPR041657">
    <property type="entry name" value="HTH_17"/>
</dbReference>
<evidence type="ECO:0000259" key="1">
    <source>
        <dbReference type="Pfam" id="PF12728"/>
    </source>
</evidence>
<dbReference type="AlphaFoldDB" id="I4CYT9"/>
<dbReference type="KEGG" id="psc:A458_20155"/>
<dbReference type="EMBL" id="CP003677">
    <property type="protein sequence ID" value="AFM35246.1"/>
    <property type="molecule type" value="Genomic_DNA"/>
</dbReference>
<dbReference type="Pfam" id="PF12728">
    <property type="entry name" value="HTH_17"/>
    <property type="match status" value="1"/>
</dbReference>
<gene>
    <name evidence="2" type="ORF">A458_20155</name>
</gene>
<protein>
    <recommendedName>
        <fullName evidence="1">Helix-turn-helix domain-containing protein</fullName>
    </recommendedName>
</protein>
<dbReference type="eggNOG" id="ENOG5033D8X">
    <property type="taxonomic scope" value="Bacteria"/>
</dbReference>
<sequence length="94" mass="10336">MPTTHASGFAELKTEIAAQIAAQLGFDPKSPPVNVDDNQAAEVLDLKPNTLAVWRSTGRYNLPYLKVGRLVKYRISDLAEFLARRTANHTGEVV</sequence>
<reference evidence="2 3" key="1">
    <citation type="journal article" date="2012" name="J. Bacteriol.">
        <title>Complete Genome Sequence of the Naphthalene-Degrading Bacterium Pseudomonas stutzeri AN10 (CCUG 29243).</title>
        <authorList>
            <person name="Brunet-Galmes I."/>
            <person name="Busquets A."/>
            <person name="Pena A."/>
            <person name="Gomila M."/>
            <person name="Nogales B."/>
            <person name="Garcia-Valdes E."/>
            <person name="Lalucat J."/>
            <person name="Bennasar A."/>
            <person name="Bosch R."/>
        </authorList>
    </citation>
    <scope>NUCLEOTIDE SEQUENCE [LARGE SCALE GENOMIC DNA]</scope>
    <source>
        <strain evidence="2 3">CCUG 29243</strain>
    </source>
</reference>
<organism evidence="2 3">
    <name type="scientific">Stutzerimonas stutzeri CCUG 29243</name>
    <dbReference type="NCBI Taxonomy" id="1196835"/>
    <lineage>
        <taxon>Bacteria</taxon>
        <taxon>Pseudomonadati</taxon>
        <taxon>Pseudomonadota</taxon>
        <taxon>Gammaproteobacteria</taxon>
        <taxon>Pseudomonadales</taxon>
        <taxon>Pseudomonadaceae</taxon>
        <taxon>Stutzerimonas</taxon>
    </lineage>
</organism>
<accession>I4CYT9</accession>
<proteinExistence type="predicted"/>
<evidence type="ECO:0000313" key="3">
    <source>
        <dbReference type="Proteomes" id="UP000006063"/>
    </source>
</evidence>
<dbReference type="RefSeq" id="WP_014821998.1">
    <property type="nucleotide sequence ID" value="NC_018028.1"/>
</dbReference>
<feature type="domain" description="Helix-turn-helix" evidence="1">
    <location>
        <begin position="38"/>
        <end position="85"/>
    </location>
</feature>
<dbReference type="PATRIC" id="fig|1196835.3.peg.4057"/>
<dbReference type="InterPro" id="IPR009061">
    <property type="entry name" value="DNA-bd_dom_put_sf"/>
</dbReference>
<dbReference type="SUPFAM" id="SSF46955">
    <property type="entry name" value="Putative DNA-binding domain"/>
    <property type="match status" value="1"/>
</dbReference>
<dbReference type="Proteomes" id="UP000006063">
    <property type="component" value="Chromosome"/>
</dbReference>
<dbReference type="HOGENOM" id="CLU_140176_9_3_6"/>